<gene>
    <name evidence="1" type="ORF">Cs308_0678</name>
</gene>
<dbReference type="PATRIC" id="fig|1806891.3.peg.669"/>
<organism evidence="1 2">
    <name type="scientific">Candidatus Chlamydia sanziniae</name>
    <dbReference type="NCBI Taxonomy" id="1806891"/>
    <lineage>
        <taxon>Bacteria</taxon>
        <taxon>Pseudomonadati</taxon>
        <taxon>Chlamydiota</taxon>
        <taxon>Chlamydiia</taxon>
        <taxon>Chlamydiales</taxon>
        <taxon>Chlamydiaceae</taxon>
        <taxon>Chlamydia/Chlamydophila group</taxon>
        <taxon>Chlamydia</taxon>
    </lineage>
</organism>
<evidence type="ECO:0000313" key="2">
    <source>
        <dbReference type="Proteomes" id="UP000078162"/>
    </source>
</evidence>
<dbReference type="KEGG" id="csaz:Cs308_0678"/>
<keyword evidence="2" id="KW-1185">Reference proteome</keyword>
<reference evidence="1 2" key="1">
    <citation type="submission" date="2016-03" db="EMBL/GenBank/DDBJ databases">
        <title>Culture-independent genomics supports pathogen discovery for uncultivable bacteria within the genus Chlamydia.</title>
        <authorList>
            <person name="Taylor-Brown A."/>
            <person name="Bachmann N.L."/>
            <person name="Borel N."/>
            <person name="Polkinghorne A."/>
        </authorList>
    </citation>
    <scope>NUCLEOTIDE SEQUENCE [LARGE SCALE GENOMIC DNA]</scope>
    <source>
        <strain evidence="1 2">2742-308</strain>
    </source>
</reference>
<name>A0A1A9HV28_9CHLA</name>
<evidence type="ECO:0000313" key="1">
    <source>
        <dbReference type="EMBL" id="ANH78848.1"/>
    </source>
</evidence>
<dbReference type="AlphaFoldDB" id="A0A1A9HV28"/>
<dbReference type="Proteomes" id="UP000078162">
    <property type="component" value="Chromosome"/>
</dbReference>
<protein>
    <submittedName>
        <fullName evidence="1">Uncharacterized protein</fullName>
    </submittedName>
</protein>
<proteinExistence type="predicted"/>
<accession>A0A1A9HV28</accession>
<sequence>MRKYGLEIIILHFKCRVFLNFTKCSVPKSMSFQAISGLKNHAIPGQQLFLMKKLIF</sequence>
<dbReference type="EMBL" id="CP014639">
    <property type="protein sequence ID" value="ANH78848.1"/>
    <property type="molecule type" value="Genomic_DNA"/>
</dbReference>